<keyword evidence="10" id="KW-1185">Reference proteome</keyword>
<comment type="subcellular location">
    <subcellularLocation>
        <location evidence="1">Membrane</location>
        <topology evidence="1">Single-pass type I membrane protein</topology>
    </subcellularLocation>
</comment>
<evidence type="ECO:0000259" key="8">
    <source>
        <dbReference type="Pfam" id="PF03388"/>
    </source>
</evidence>
<protein>
    <recommendedName>
        <fullName evidence="8">L-type lectin-like domain-containing protein</fullName>
    </recommendedName>
</protein>
<dbReference type="GO" id="GO:0005537">
    <property type="term" value="F:D-mannose binding"/>
    <property type="evidence" value="ECO:0007669"/>
    <property type="project" value="TreeGrafter"/>
</dbReference>
<dbReference type="GeneID" id="14887243"/>
<dbReference type="Proteomes" id="UP000014680">
    <property type="component" value="Unassembled WGS sequence"/>
</dbReference>
<accession>A0A0A1U227</accession>
<dbReference type="OrthoDB" id="270293at2759"/>
<feature type="domain" description="L-type lectin-like" evidence="8">
    <location>
        <begin position="20"/>
        <end position="206"/>
    </location>
</feature>
<evidence type="ECO:0000256" key="6">
    <source>
        <dbReference type="SAM" id="MobiDB-lite"/>
    </source>
</evidence>
<dbReference type="KEGG" id="eiv:EIN_222700"/>
<dbReference type="GO" id="GO:0030134">
    <property type="term" value="C:COPII-coated ER to Golgi transport vesicle"/>
    <property type="evidence" value="ECO:0007669"/>
    <property type="project" value="TreeGrafter"/>
</dbReference>
<dbReference type="PANTHER" id="PTHR12223">
    <property type="entry name" value="VESICULAR MANNOSE-BINDING LECTIN"/>
    <property type="match status" value="1"/>
</dbReference>
<keyword evidence="5 7" id="KW-0472">Membrane</keyword>
<evidence type="ECO:0000313" key="10">
    <source>
        <dbReference type="Proteomes" id="UP000014680"/>
    </source>
</evidence>
<dbReference type="SUPFAM" id="SSF49899">
    <property type="entry name" value="Concanavalin A-like lectins/glucanases"/>
    <property type="match status" value="1"/>
</dbReference>
<evidence type="ECO:0000256" key="3">
    <source>
        <dbReference type="ARBA" id="ARBA00022729"/>
    </source>
</evidence>
<name>A0A0A1U227_ENTIV</name>
<organism evidence="9 10">
    <name type="scientific">Entamoeba invadens IP1</name>
    <dbReference type="NCBI Taxonomy" id="370355"/>
    <lineage>
        <taxon>Eukaryota</taxon>
        <taxon>Amoebozoa</taxon>
        <taxon>Evosea</taxon>
        <taxon>Archamoebae</taxon>
        <taxon>Mastigamoebida</taxon>
        <taxon>Entamoebidae</taxon>
        <taxon>Entamoeba</taxon>
    </lineage>
</organism>
<reference evidence="9 10" key="1">
    <citation type="submission" date="2012-10" db="EMBL/GenBank/DDBJ databases">
        <authorList>
            <person name="Zafar N."/>
            <person name="Inman J."/>
            <person name="Hall N."/>
            <person name="Lorenzi H."/>
            <person name="Caler E."/>
        </authorList>
    </citation>
    <scope>NUCLEOTIDE SEQUENCE [LARGE SCALE GENOMIC DNA]</scope>
    <source>
        <strain evidence="9 10">IP1</strain>
    </source>
</reference>
<sequence>MLLLVYFCISTTVAFNELVSFTPPFDPLTFTENFRTSGPVSATKSGVRLTPNGRGKSGFFSTKLKIEKTTFELESEYEAFCQLSCGGGIGYWLSENWMGRGGLFGANTSFLGVGIFVVFQDNKEVKIAATYNGGADISTKDKDKFPHCTIGRTENSKKATITIKYSPTDKFLQVIVTLMDGQQIDCVRLNDVVLESFYAGASATNDQNMLTSYQINTFKFEDLDFKAMHQQPPTAKNMDPTEVPQTEPQVVPTPQIVESEVVTEDPVVDEKDEKKLPERFEEKKDGLNTLEQDEETIQVNTETAESNVRSEIGLLRQEEKQLMKEYEGMNVQDDEFAILIGDEVYQGNDETEKQRFEQLQNWQKRKEALDEKIKSYKAKEKLNQQQLKEEDKKKRVQEEEERRKQLAEEEERQRVDKLRKENEEKQRLENIKNDLFTMYDKIKPVKDGMSQIFKNKKEEELLKIFSGVLVDEDKNRIKQIVDNLDFDDMKLNLGKIRADLKIVKPNFIQVTQPNQFLTWAFMILLLSLASFYAFKLARSTKKVFH</sequence>
<keyword evidence="4 7" id="KW-1133">Transmembrane helix</keyword>
<dbReference type="RefSeq" id="XP_004254878.1">
    <property type="nucleotide sequence ID" value="XM_004254830.1"/>
</dbReference>
<keyword evidence="3" id="KW-0732">Signal</keyword>
<evidence type="ECO:0000256" key="5">
    <source>
        <dbReference type="ARBA" id="ARBA00023136"/>
    </source>
</evidence>
<dbReference type="PANTHER" id="PTHR12223:SF28">
    <property type="entry name" value="LECTIN, MANNOSE BINDING 1 LIKE"/>
    <property type="match status" value="1"/>
</dbReference>
<gene>
    <name evidence="9" type="ORF">EIN_222700</name>
</gene>
<dbReference type="InterPro" id="IPR013320">
    <property type="entry name" value="ConA-like_dom_sf"/>
</dbReference>
<feature type="region of interest" description="Disordered" evidence="6">
    <location>
        <begin position="382"/>
        <end position="417"/>
    </location>
</feature>
<evidence type="ECO:0000313" key="9">
    <source>
        <dbReference type="EMBL" id="ELP88107.1"/>
    </source>
</evidence>
<evidence type="ECO:0000256" key="7">
    <source>
        <dbReference type="SAM" id="Phobius"/>
    </source>
</evidence>
<dbReference type="InterPro" id="IPR051136">
    <property type="entry name" value="Intracellular_Lectin-GPT"/>
</dbReference>
<dbReference type="EMBL" id="KB206756">
    <property type="protein sequence ID" value="ELP88107.1"/>
    <property type="molecule type" value="Genomic_DNA"/>
</dbReference>
<dbReference type="InterPro" id="IPR005052">
    <property type="entry name" value="Lectin_leg"/>
</dbReference>
<dbReference type="GO" id="GO:0005789">
    <property type="term" value="C:endoplasmic reticulum membrane"/>
    <property type="evidence" value="ECO:0007669"/>
    <property type="project" value="TreeGrafter"/>
</dbReference>
<feature type="transmembrane region" description="Helical" evidence="7">
    <location>
        <begin position="516"/>
        <end position="534"/>
    </location>
</feature>
<evidence type="ECO:0000256" key="1">
    <source>
        <dbReference type="ARBA" id="ARBA00004479"/>
    </source>
</evidence>
<dbReference type="GO" id="GO:0006888">
    <property type="term" value="P:endoplasmic reticulum to Golgi vesicle-mediated transport"/>
    <property type="evidence" value="ECO:0007669"/>
    <property type="project" value="TreeGrafter"/>
</dbReference>
<keyword evidence="2 7" id="KW-0812">Transmembrane</keyword>
<dbReference type="Pfam" id="PF03388">
    <property type="entry name" value="Lectin_leg-like"/>
    <property type="match status" value="1"/>
</dbReference>
<dbReference type="VEuPathDB" id="AmoebaDB:EIN_222700"/>
<dbReference type="AlphaFoldDB" id="A0A0A1U227"/>
<proteinExistence type="predicted"/>
<dbReference type="Gene3D" id="2.60.120.200">
    <property type="match status" value="1"/>
</dbReference>
<dbReference type="GO" id="GO:0005793">
    <property type="term" value="C:endoplasmic reticulum-Golgi intermediate compartment"/>
    <property type="evidence" value="ECO:0007669"/>
    <property type="project" value="TreeGrafter"/>
</dbReference>
<dbReference type="GO" id="GO:0000139">
    <property type="term" value="C:Golgi membrane"/>
    <property type="evidence" value="ECO:0007669"/>
    <property type="project" value="TreeGrafter"/>
</dbReference>
<evidence type="ECO:0000256" key="2">
    <source>
        <dbReference type="ARBA" id="ARBA00022692"/>
    </source>
</evidence>
<evidence type="ECO:0000256" key="4">
    <source>
        <dbReference type="ARBA" id="ARBA00022989"/>
    </source>
</evidence>